<dbReference type="InterPro" id="IPR002068">
    <property type="entry name" value="A-crystallin/Hsp20_dom"/>
</dbReference>
<dbReference type="PROSITE" id="PS01031">
    <property type="entry name" value="SHSP"/>
    <property type="match status" value="2"/>
</dbReference>
<organism evidence="5 6">
    <name type="scientific">Operophtera brumata</name>
    <name type="common">Winter moth</name>
    <name type="synonym">Phalaena brumata</name>
    <dbReference type="NCBI Taxonomy" id="104452"/>
    <lineage>
        <taxon>Eukaryota</taxon>
        <taxon>Metazoa</taxon>
        <taxon>Ecdysozoa</taxon>
        <taxon>Arthropoda</taxon>
        <taxon>Hexapoda</taxon>
        <taxon>Insecta</taxon>
        <taxon>Pterygota</taxon>
        <taxon>Neoptera</taxon>
        <taxon>Endopterygota</taxon>
        <taxon>Lepidoptera</taxon>
        <taxon>Glossata</taxon>
        <taxon>Ditrysia</taxon>
        <taxon>Geometroidea</taxon>
        <taxon>Geometridae</taxon>
        <taxon>Larentiinae</taxon>
        <taxon>Operophtera</taxon>
    </lineage>
</organism>
<dbReference type="Proteomes" id="UP000037510">
    <property type="component" value="Unassembled WGS sequence"/>
</dbReference>
<dbReference type="SUPFAM" id="SSF49764">
    <property type="entry name" value="HSP20-like chaperones"/>
    <property type="match status" value="3"/>
</dbReference>
<evidence type="ECO:0000256" key="3">
    <source>
        <dbReference type="RuleBase" id="RU003616"/>
    </source>
</evidence>
<dbReference type="CDD" id="cd06526">
    <property type="entry name" value="metazoan_ACD"/>
    <property type="match status" value="2"/>
</dbReference>
<feature type="domain" description="SHSP" evidence="4">
    <location>
        <begin position="345"/>
        <end position="455"/>
    </location>
</feature>
<dbReference type="PANTHER" id="PTHR45640:SF13">
    <property type="entry name" value="HEAT SHOCK PROTEIN 22-RELATED"/>
    <property type="match status" value="1"/>
</dbReference>
<dbReference type="PRINTS" id="PR00299">
    <property type="entry name" value="ACRYSTALLIN"/>
</dbReference>
<protein>
    <recommendedName>
        <fullName evidence="4">SHSP domain-containing protein</fullName>
    </recommendedName>
</protein>
<keyword evidence="1" id="KW-0346">Stress response</keyword>
<proteinExistence type="inferred from homology"/>
<accession>A0A0L7L9D3</accession>
<dbReference type="Pfam" id="PF00011">
    <property type="entry name" value="HSP20"/>
    <property type="match status" value="3"/>
</dbReference>
<dbReference type="PANTHER" id="PTHR45640">
    <property type="entry name" value="HEAT SHOCK PROTEIN HSP-12.2-RELATED"/>
    <property type="match status" value="1"/>
</dbReference>
<dbReference type="GO" id="GO:0005737">
    <property type="term" value="C:cytoplasm"/>
    <property type="evidence" value="ECO:0007669"/>
    <property type="project" value="TreeGrafter"/>
</dbReference>
<dbReference type="AlphaFoldDB" id="A0A0L7L9D3"/>
<evidence type="ECO:0000313" key="6">
    <source>
        <dbReference type="Proteomes" id="UP000037510"/>
    </source>
</evidence>
<comment type="similarity">
    <text evidence="2 3">Belongs to the small heat shock protein (HSP20) family.</text>
</comment>
<dbReference type="Gene3D" id="2.60.40.790">
    <property type="match status" value="3"/>
</dbReference>
<dbReference type="EMBL" id="JTDY01002160">
    <property type="protein sequence ID" value="KOB71979.1"/>
    <property type="molecule type" value="Genomic_DNA"/>
</dbReference>
<keyword evidence="6" id="KW-1185">Reference proteome</keyword>
<reference evidence="5 6" key="1">
    <citation type="journal article" date="2015" name="Genome Biol. Evol.">
        <title>The genome of winter moth (Operophtera brumata) provides a genomic perspective on sexual dimorphism and phenology.</title>
        <authorList>
            <person name="Derks M.F."/>
            <person name="Smit S."/>
            <person name="Salis L."/>
            <person name="Schijlen E."/>
            <person name="Bossers A."/>
            <person name="Mateman C."/>
            <person name="Pijl A.S."/>
            <person name="de Ridder D."/>
            <person name="Groenen M.A."/>
            <person name="Visser M.E."/>
            <person name="Megens H.J."/>
        </authorList>
    </citation>
    <scope>NUCLEOTIDE SEQUENCE [LARGE SCALE GENOMIC DNA]</scope>
    <source>
        <strain evidence="5">WM2013NL</strain>
        <tissue evidence="5">Head and thorax</tissue>
    </source>
</reference>
<evidence type="ECO:0000313" key="5">
    <source>
        <dbReference type="EMBL" id="KOB71979.1"/>
    </source>
</evidence>
<dbReference type="GO" id="GO:0051082">
    <property type="term" value="F:unfolded protein binding"/>
    <property type="evidence" value="ECO:0007669"/>
    <property type="project" value="TreeGrafter"/>
</dbReference>
<comment type="caution">
    <text evidence="5">The sequence shown here is derived from an EMBL/GenBank/DDBJ whole genome shotgun (WGS) entry which is preliminary data.</text>
</comment>
<dbReference type="STRING" id="104452.A0A0L7L9D3"/>
<dbReference type="GO" id="GO:0042026">
    <property type="term" value="P:protein refolding"/>
    <property type="evidence" value="ECO:0007669"/>
    <property type="project" value="TreeGrafter"/>
</dbReference>
<dbReference type="InterPro" id="IPR001436">
    <property type="entry name" value="Alpha-crystallin/sHSP_animal"/>
</dbReference>
<dbReference type="GO" id="GO:0005634">
    <property type="term" value="C:nucleus"/>
    <property type="evidence" value="ECO:0007669"/>
    <property type="project" value="TreeGrafter"/>
</dbReference>
<evidence type="ECO:0000256" key="1">
    <source>
        <dbReference type="ARBA" id="ARBA00023016"/>
    </source>
</evidence>
<evidence type="ECO:0000256" key="2">
    <source>
        <dbReference type="PROSITE-ProRule" id="PRU00285"/>
    </source>
</evidence>
<gene>
    <name evidence="5" type="ORF">OBRU01_12901</name>
</gene>
<dbReference type="CDD" id="cd06464">
    <property type="entry name" value="ACD_sHsps-like"/>
    <property type="match status" value="1"/>
</dbReference>
<evidence type="ECO:0000259" key="4">
    <source>
        <dbReference type="PROSITE" id="PS01031"/>
    </source>
</evidence>
<feature type="domain" description="SHSP" evidence="4">
    <location>
        <begin position="55"/>
        <end position="164"/>
    </location>
</feature>
<dbReference type="GO" id="GO:0009408">
    <property type="term" value="P:response to heat"/>
    <property type="evidence" value="ECO:0007669"/>
    <property type="project" value="TreeGrafter"/>
</dbReference>
<sequence length="472" mass="53406">MSLLPFLFDYEMERPRRLFDQHFGLALSPEDLLSVAAGPMTGLASREYYRPWRHLAAAARDMGSNIKSDKDKFQVNLDVQHFTPEEISVKTADGYIVVEGKHEEKKDQHGYISRQFTRRYALPDGCVPETVESKLSSDGVLTVTAPRQVPQAIQGERSVPIAQTGPIRKEIKDQANGDGGENPFLRLQLCPQLCSWIKQSRTIRPTVKLSKDKFQLSIDYVIIEGKQEKKTTTGFVMRQFVRKFRLPPGCNLEDMESKLSPDGILTITAPRTIDEPELPCETLIPTSYTQANDNNPSTMIQGDMSLLPYFFDYDLPRFRRRLLDQNFGLAITPEDLAAPTSFIIPRLRHFWPKDGSSIKIDKDKWQINVDVQHFSPDEITVKTADGIIIVEGKHEEKQDEHGYISRQFVRKFKLPEGVISKAVESRLSSDGVLTVVAPAKVDAVKGERAVPITRTGPVRRELAEPLTEDKKE</sequence>
<name>A0A0L7L9D3_OPEBR</name>
<dbReference type="InterPro" id="IPR008978">
    <property type="entry name" value="HSP20-like_chaperone"/>
</dbReference>